<evidence type="ECO:0000259" key="5">
    <source>
        <dbReference type="Pfam" id="PF08170"/>
    </source>
</evidence>
<dbReference type="eggNOG" id="KOG3322">
    <property type="taxonomic scope" value="Eukaryota"/>
</dbReference>
<dbReference type="InterPro" id="IPR039182">
    <property type="entry name" value="Pop1"/>
</dbReference>
<dbReference type="GO" id="GO:0005655">
    <property type="term" value="C:nucleolar ribonuclease P complex"/>
    <property type="evidence" value="ECO:0007669"/>
    <property type="project" value="InterPro"/>
</dbReference>
<keyword evidence="3" id="KW-0539">Nucleus</keyword>
<dbReference type="GO" id="GO:0001682">
    <property type="term" value="P:tRNA 5'-leader removal"/>
    <property type="evidence" value="ECO:0007669"/>
    <property type="project" value="InterPro"/>
</dbReference>
<dbReference type="Pfam" id="PF08170">
    <property type="entry name" value="POPLD"/>
    <property type="match status" value="1"/>
</dbReference>
<sequence length="725" mass="84395">MNKEDILNKNRKENSEDVVSVKKRVKNPDLRMIMVESDSPAIREGCIDVKSLVNSRKFEIRSLFEAMRCSRQLSAQRAFQSLPRFLRRRSASHDFKRVPKYLRIRAKNEMKNKNTLKKKGIKGKKRMRLLTVHKLKKFGVRNVSVSEESKDELDESKDDFLKVKKVKGKFYKRQKDKTWLPTHLWHVKRAKMLTKWSYSIAKTPTEKSYRPTHKFANTSGAVAFDTSYFCTICLWGEIENLKRVLQQFTASDSGVTRGRYTRGTRFCQTMIYQKDSNFLSLICPAIFLWQKIGDSQCVMIRFHPVAFKQVYIQMKEASYLENVKVEDCRFDIGGIDIHGPASTLALQCLFDVKMSDTTSQIWSEIKYVSQIKSLPIGIVIPLDIRDPRLTFPPRIINEDKGFSSVLIKSWKDDLIPSSRLFDTEARMRCQRNQLSQQRINHLRSESSESSVPYDIPILLFRCEICWTVLAPWNWITHLWHSLMHIPRVRFGGMQEKHQLEFEEGIPYFPSDYHGTLAGDENEKIEAEYREFEWKKRPPAKRISWSSVVTKDGKGELGNPFICDWSYLFLNFCKNNSDNPENEHKLLHMDLHLISGVDVKSKFDTSLYKSMKLVFIVKITMLRRGCPDSCARVYSIPVEEKEIWNRFLKEIVPYGDENYPLCPSSDNLLGFVTSGNFNLKRGKMTAIGCFALHKISKTLLDDKEKYCIIRNVGSSTVNIAKWEFVD</sequence>
<dbReference type="OrthoDB" id="442863at2759"/>
<dbReference type="InterPro" id="IPR009723">
    <property type="entry name" value="Pop1_N"/>
</dbReference>
<reference evidence="8" key="1">
    <citation type="journal article" date="2016" name="Nat. Commun.">
        <title>Genome analysis of three Pneumocystis species reveals adaptation mechanisms to life exclusively in mammalian hosts.</title>
        <authorList>
            <person name="Ma L."/>
            <person name="Chen Z."/>
            <person name="Huang D.W."/>
            <person name="Kutty G."/>
            <person name="Ishihara M."/>
            <person name="Wang H."/>
            <person name="Abouelleil A."/>
            <person name="Bishop L."/>
            <person name="Davey E."/>
            <person name="Deng R."/>
            <person name="Deng X."/>
            <person name="Fan L."/>
            <person name="Fantoni G."/>
            <person name="Fitzgerald M."/>
            <person name="Gogineni E."/>
            <person name="Goldberg J.M."/>
            <person name="Handley G."/>
            <person name="Hu X."/>
            <person name="Huber C."/>
            <person name="Jiao X."/>
            <person name="Jones K."/>
            <person name="Levin J.Z."/>
            <person name="Liu Y."/>
            <person name="Macdonald P."/>
            <person name="Melnikov A."/>
            <person name="Raley C."/>
            <person name="Sassi M."/>
            <person name="Sherman B.T."/>
            <person name="Song X."/>
            <person name="Sykes S."/>
            <person name="Tran B."/>
            <person name="Walsh L."/>
            <person name="Xia Y."/>
            <person name="Yang J."/>
            <person name="Young S."/>
            <person name="Zeng Q."/>
            <person name="Zheng X."/>
            <person name="Stephens R."/>
            <person name="Nusbaum C."/>
            <person name="Birren B.W."/>
            <person name="Azadi P."/>
            <person name="Lempicki R.A."/>
            <person name="Cuomo C.A."/>
            <person name="Kovacs J.A."/>
        </authorList>
    </citation>
    <scope>NUCLEOTIDE SEQUENCE [LARGE SCALE GENOMIC DNA]</scope>
    <source>
        <strain evidence="8">B123</strain>
    </source>
</reference>
<keyword evidence="8" id="KW-1185">Reference proteome</keyword>
<proteinExistence type="predicted"/>
<evidence type="ECO:0000259" key="6">
    <source>
        <dbReference type="Pfam" id="PF22770"/>
    </source>
</evidence>
<feature type="domain" description="Pop1 N-terminal" evidence="4">
    <location>
        <begin position="53"/>
        <end position="236"/>
    </location>
</feature>
<evidence type="ECO:0000313" key="7">
    <source>
        <dbReference type="EMBL" id="EMR11464.1"/>
    </source>
</evidence>
<evidence type="ECO:0000256" key="3">
    <source>
        <dbReference type="ARBA" id="ARBA00023242"/>
    </source>
</evidence>
<evidence type="ECO:0000256" key="1">
    <source>
        <dbReference type="ARBA" id="ARBA00004123"/>
    </source>
</evidence>
<dbReference type="SUPFAM" id="SSF103025">
    <property type="entry name" value="Folate-binding domain"/>
    <property type="match status" value="1"/>
</dbReference>
<feature type="domain" description="POP1 C-terminal" evidence="6">
    <location>
        <begin position="663"/>
        <end position="722"/>
    </location>
</feature>
<dbReference type="OMA" id="WNAKRSH"/>
<dbReference type="PANTHER" id="PTHR22731:SF3">
    <property type="entry name" value="RIBONUCLEASES P_MRP PROTEIN SUBUNIT POP1"/>
    <property type="match status" value="1"/>
</dbReference>
<name>M7PLX2_PNEMU</name>
<keyword evidence="2" id="KW-0819">tRNA processing</keyword>
<protein>
    <submittedName>
        <fullName evidence="7">Uncharacterized protein</fullName>
    </submittedName>
</protein>
<dbReference type="GeneID" id="19894178"/>
<evidence type="ECO:0000256" key="2">
    <source>
        <dbReference type="ARBA" id="ARBA00022694"/>
    </source>
</evidence>
<accession>M7PLX2</accession>
<organism evidence="7 8">
    <name type="scientific">Pneumocystis murina (strain B123)</name>
    <name type="common">Mouse pneumocystis pneumonia agent</name>
    <name type="synonym">Pneumocystis carinii f. sp. muris</name>
    <dbReference type="NCBI Taxonomy" id="1069680"/>
    <lineage>
        <taxon>Eukaryota</taxon>
        <taxon>Fungi</taxon>
        <taxon>Dikarya</taxon>
        <taxon>Ascomycota</taxon>
        <taxon>Taphrinomycotina</taxon>
        <taxon>Pneumocystomycetes</taxon>
        <taxon>Pneumocystaceae</taxon>
        <taxon>Pneumocystis</taxon>
    </lineage>
</organism>
<evidence type="ECO:0000313" key="8">
    <source>
        <dbReference type="Proteomes" id="UP000011958"/>
    </source>
</evidence>
<evidence type="ECO:0000259" key="4">
    <source>
        <dbReference type="Pfam" id="PF06978"/>
    </source>
</evidence>
<dbReference type="Pfam" id="PF06978">
    <property type="entry name" value="POP1_N"/>
    <property type="match status" value="1"/>
</dbReference>
<dbReference type="VEuPathDB" id="FungiDB:PNEG_00480"/>
<comment type="subcellular location">
    <subcellularLocation>
        <location evidence="1">Nucleus</location>
    </subcellularLocation>
</comment>
<dbReference type="EMBL" id="AFWA02000001">
    <property type="protein sequence ID" value="EMR11464.1"/>
    <property type="molecule type" value="Genomic_DNA"/>
</dbReference>
<feature type="domain" description="POPLD" evidence="5">
    <location>
        <begin position="466"/>
        <end position="564"/>
    </location>
</feature>
<dbReference type="HOGENOM" id="CLU_007205_0_0_1"/>
<dbReference type="Proteomes" id="UP000011958">
    <property type="component" value="Unassembled WGS sequence"/>
</dbReference>
<dbReference type="AlphaFoldDB" id="M7PLX2"/>
<dbReference type="PANTHER" id="PTHR22731">
    <property type="entry name" value="RIBONUCLEASES P/MRP PROTEIN SUBUNIT POP1"/>
    <property type="match status" value="1"/>
</dbReference>
<dbReference type="InterPro" id="IPR012590">
    <property type="entry name" value="POPLD_dom"/>
</dbReference>
<comment type="caution">
    <text evidence="7">The sequence shown here is derived from an EMBL/GenBank/DDBJ whole genome shotgun (WGS) entry which is preliminary data.</text>
</comment>
<dbReference type="InterPro" id="IPR055079">
    <property type="entry name" value="POP1_C"/>
</dbReference>
<dbReference type="GO" id="GO:0000172">
    <property type="term" value="C:ribonuclease MRP complex"/>
    <property type="evidence" value="ECO:0007669"/>
    <property type="project" value="InterPro"/>
</dbReference>
<dbReference type="STRING" id="1069680.M7PLX2"/>
<dbReference type="Pfam" id="PF22770">
    <property type="entry name" value="POP1_C"/>
    <property type="match status" value="1"/>
</dbReference>
<dbReference type="RefSeq" id="XP_007872365.1">
    <property type="nucleotide sequence ID" value="XM_007874174.1"/>
</dbReference>
<gene>
    <name evidence="7" type="ORF">PNEG_00480</name>
</gene>